<dbReference type="EMBL" id="KZ824995">
    <property type="protein sequence ID" value="RAH65450.1"/>
    <property type="molecule type" value="Genomic_DNA"/>
</dbReference>
<organism evidence="1 2">
    <name type="scientific">Aspergillus aculeatinus CBS 121060</name>
    <dbReference type="NCBI Taxonomy" id="1448322"/>
    <lineage>
        <taxon>Eukaryota</taxon>
        <taxon>Fungi</taxon>
        <taxon>Dikarya</taxon>
        <taxon>Ascomycota</taxon>
        <taxon>Pezizomycotina</taxon>
        <taxon>Eurotiomycetes</taxon>
        <taxon>Eurotiomycetidae</taxon>
        <taxon>Eurotiales</taxon>
        <taxon>Aspergillaceae</taxon>
        <taxon>Aspergillus</taxon>
        <taxon>Aspergillus subgen. Circumdati</taxon>
    </lineage>
</organism>
<protein>
    <submittedName>
        <fullName evidence="1">Uncharacterized protein</fullName>
    </submittedName>
</protein>
<dbReference type="Proteomes" id="UP000249661">
    <property type="component" value="Unassembled WGS sequence"/>
</dbReference>
<reference evidence="1" key="1">
    <citation type="submission" date="2018-02" db="EMBL/GenBank/DDBJ databases">
        <title>The genomes of Aspergillus section Nigri reveals drivers in fungal speciation.</title>
        <authorList>
            <consortium name="DOE Joint Genome Institute"/>
            <person name="Vesth T.C."/>
            <person name="Nybo J."/>
            <person name="Theobald S."/>
            <person name="Brandl J."/>
            <person name="Frisvad J.C."/>
            <person name="Nielsen K.F."/>
            <person name="Lyhne E.K."/>
            <person name="Kogle M.E."/>
            <person name="Kuo A."/>
            <person name="Riley R."/>
            <person name="Clum A."/>
            <person name="Nolan M."/>
            <person name="Lipzen A."/>
            <person name="Salamov A."/>
            <person name="Henrissat B."/>
            <person name="Wiebenga A."/>
            <person name="De vries R.P."/>
            <person name="Grigoriev I.V."/>
            <person name="Mortensen U.H."/>
            <person name="Andersen M.R."/>
            <person name="Baker S.E."/>
        </authorList>
    </citation>
    <scope>NUCLEOTIDE SEQUENCE</scope>
    <source>
        <strain evidence="1">CBS 121060</strain>
    </source>
</reference>
<keyword evidence="2" id="KW-1185">Reference proteome</keyword>
<gene>
    <name evidence="1" type="ORF">BO66DRAFT_442989</name>
</gene>
<evidence type="ECO:0000313" key="2">
    <source>
        <dbReference type="Proteomes" id="UP000249661"/>
    </source>
</evidence>
<evidence type="ECO:0000313" key="1">
    <source>
        <dbReference type="EMBL" id="RAH65450.1"/>
    </source>
</evidence>
<sequence>MARVINTGPGDTGAKVAGTAQKRQTRSTTAGAAQATAGPSTAKVPTTGKQATQSTSSVAGPSTGKVPAAAKQAAQPPGSVAGPSTAKVAAPTAAKNGKPKRGRPRTACSPCRRAKRSCPHMREEEEEEEEEEDDDDGQKKLSEKAKGKQKMKRADDNNGDDDNDQKQLSEKAKGKQKRKRADDDNDDDDDDDAPGPKPAKKRGRPAKNQAAVAGPSTVPQTVAGPSGSAPAPAAPADLSNPLTAAGHIVTHQYMSQQLGQQLDEAGKKWKEAMEAMMKAKQALDAWKDFYLKHKGSPS</sequence>
<accession>A0ACD1GVU3</accession>
<name>A0ACD1GVU3_9EURO</name>
<proteinExistence type="predicted"/>